<feature type="domain" description="RNB" evidence="8">
    <location>
        <begin position="983"/>
        <end position="1315"/>
    </location>
</feature>
<comment type="similarity">
    <text evidence="2">Belongs to the RNR ribonuclease family.</text>
</comment>
<dbReference type="PROSITE" id="PS01175">
    <property type="entry name" value="RIBONUCLEASE_II"/>
    <property type="match status" value="1"/>
</dbReference>
<dbReference type="Gene3D" id="3.40.50.1010">
    <property type="entry name" value="5'-nuclease"/>
    <property type="match status" value="1"/>
</dbReference>
<name>A0A3M6UPU3_POCDA</name>
<evidence type="ECO:0000256" key="3">
    <source>
        <dbReference type="ARBA" id="ARBA00022552"/>
    </source>
</evidence>
<dbReference type="InterPro" id="IPR033770">
    <property type="entry name" value="RRP44_S1"/>
</dbReference>
<dbReference type="EMBL" id="RCHS01001028">
    <property type="protein sequence ID" value="RMX55631.1"/>
    <property type="molecule type" value="Genomic_DNA"/>
</dbReference>
<dbReference type="GO" id="GO:0000176">
    <property type="term" value="C:nuclear exosome (RNase complex)"/>
    <property type="evidence" value="ECO:0007669"/>
    <property type="project" value="TreeGrafter"/>
</dbReference>
<dbReference type="FunFam" id="3.40.50.1010:FF:000010">
    <property type="entry name" value="Exosome complex exonuclease DIS3"/>
    <property type="match status" value="1"/>
</dbReference>
<dbReference type="Proteomes" id="UP000275408">
    <property type="component" value="Unassembled WGS sequence"/>
</dbReference>
<dbReference type="FunFam" id="2.40.50.140:FF:000125">
    <property type="entry name" value="exosome complex exonuclease RRP44 isoform X1"/>
    <property type="match status" value="1"/>
</dbReference>
<dbReference type="OrthoDB" id="372421at2759"/>
<dbReference type="InterPro" id="IPR001900">
    <property type="entry name" value="RNase_II/R"/>
</dbReference>
<dbReference type="PANTHER" id="PTHR23355:SF35">
    <property type="entry name" value="EXOSOME COMPLEX EXONUCLEASE RRP44"/>
    <property type="match status" value="1"/>
</dbReference>
<dbReference type="Pfam" id="PF17215">
    <property type="entry name" value="Rrp44_S1"/>
    <property type="match status" value="1"/>
</dbReference>
<evidence type="ECO:0000259" key="8">
    <source>
        <dbReference type="SMART" id="SM00955"/>
    </source>
</evidence>
<evidence type="ECO:0000256" key="2">
    <source>
        <dbReference type="ARBA" id="ARBA00005785"/>
    </source>
</evidence>
<dbReference type="SUPFAM" id="SSF88723">
    <property type="entry name" value="PIN domain-like"/>
    <property type="match status" value="1"/>
</dbReference>
<dbReference type="InterPro" id="IPR050180">
    <property type="entry name" value="RNR_Ribonuclease"/>
</dbReference>
<dbReference type="SMART" id="SM00955">
    <property type="entry name" value="RNB"/>
    <property type="match status" value="1"/>
</dbReference>
<dbReference type="CDD" id="cd09862">
    <property type="entry name" value="PIN_Rrp44-like"/>
    <property type="match status" value="1"/>
</dbReference>
<evidence type="ECO:0000256" key="4">
    <source>
        <dbReference type="ARBA" id="ARBA00022835"/>
    </source>
</evidence>
<evidence type="ECO:0000313" key="10">
    <source>
        <dbReference type="Proteomes" id="UP000275408"/>
    </source>
</evidence>
<evidence type="ECO:0000256" key="5">
    <source>
        <dbReference type="ARBA" id="ARBA00023242"/>
    </source>
</evidence>
<evidence type="ECO:0000259" key="7">
    <source>
        <dbReference type="SMART" id="SM00670"/>
    </source>
</evidence>
<dbReference type="GO" id="GO:0004519">
    <property type="term" value="F:endonuclease activity"/>
    <property type="evidence" value="ECO:0007669"/>
    <property type="project" value="TreeGrafter"/>
</dbReference>
<dbReference type="Gene3D" id="2.40.50.140">
    <property type="entry name" value="Nucleic acid-binding proteins"/>
    <property type="match status" value="1"/>
</dbReference>
<reference evidence="9 10" key="1">
    <citation type="journal article" date="2018" name="Sci. Rep.">
        <title>Comparative analysis of the Pocillopora damicornis genome highlights role of immune system in coral evolution.</title>
        <authorList>
            <person name="Cunning R."/>
            <person name="Bay R.A."/>
            <person name="Gillette P."/>
            <person name="Baker A.C."/>
            <person name="Traylor-Knowles N."/>
        </authorList>
    </citation>
    <scope>NUCLEOTIDE SEQUENCE [LARGE SCALE GENOMIC DNA]</scope>
    <source>
        <strain evidence="9">RSMAS</strain>
        <tissue evidence="9">Whole animal</tissue>
    </source>
</reference>
<gene>
    <name evidence="9" type="ORF">pdam_00001640</name>
</gene>
<dbReference type="GO" id="GO:0000175">
    <property type="term" value="F:3'-5'-RNA exonuclease activity"/>
    <property type="evidence" value="ECO:0007669"/>
    <property type="project" value="TreeGrafter"/>
</dbReference>
<dbReference type="InterPro" id="IPR012340">
    <property type="entry name" value="NA-bd_OB-fold"/>
</dbReference>
<dbReference type="GO" id="GO:0016075">
    <property type="term" value="P:rRNA catabolic process"/>
    <property type="evidence" value="ECO:0007669"/>
    <property type="project" value="TreeGrafter"/>
</dbReference>
<protein>
    <submittedName>
        <fullName evidence="9">Uncharacterized protein</fullName>
    </submittedName>
</protein>
<feature type="compositionally biased region" description="Basic and acidic residues" evidence="6">
    <location>
        <begin position="1449"/>
        <end position="1465"/>
    </location>
</feature>
<evidence type="ECO:0000256" key="6">
    <source>
        <dbReference type="SAM" id="MobiDB-lite"/>
    </source>
</evidence>
<comment type="caution">
    <text evidence="9">The sequence shown here is derived from an EMBL/GenBank/DDBJ whole genome shotgun (WGS) entry which is preliminary data.</text>
</comment>
<sequence>MADTKESFASSTKACSSSDLMREKLEKWRRMKGRSSFFSAKTVHNRSRSAVSFDINKDANSLQKREMKESRILQKQPESTSKISLQATERYKRISDHACKLTGEQRRRKALNIVQRKALLDNARTLKTATSKETPEKLKTYKDKTLSMRERLELWRTEKGCSPIQRQHNPDKAAVKSKSCGKRLSRMSACMKENLYNYHRLEHTKEVVTPASTKLPFKPRVKSTSTLQSHHQPSIVQSNGAQKSKLIQCELTPQSILPSNPEVKSYKNKALDIRERLDLWLAEKGKTPKYRTPAVPQHSKSVQRRNLTEKKRLSFNGREETVCVMDKIGCAISLDEGENVEEKLKECLQQLELNEYNADDVRSKLDLYKSACPHICHMANYWLCRAKIAQHQKDFNRVVCLLEQAFVFKAQIIFMKFDSVLKDAVCTFVNFIKENEPKDADIHFVDKICLSLPDESPPSETKIDMNDISSEELNSSIIKFCLMEEHGLTVRTLKELPEDIQQDLLFKPNFAVQAELNEVWNKLQLDSDCSRWLLDFYFNLVRSVFFGAMLRSKVFVKKTRKGGVMKIVREHYLRDDVWCRASHCRNCAQTDQNLLDSSPHNSSKLYTFPHYLLPDTNVVLHQIDVLEDPVFTNVILLQTVLQEVQHLNASVYKRIRELISSKQRKFFVFSNEHHRETYVERRKEESPNDRNDRAIRVAASWYDEHLKECEGGNNEDLRIKVVLLTNDRANKEKAKNEGIICFTAQEYVESLEGNEGLADRLALSCNTQRDEIDDKTSRKWVYPEHLPMAKIQAGLKSGKYVQGAFHRSRENFTEAYVFVHDGDKQIFIQGLVNLNRAVHEDIVAVEILSKKEWTCPSSLVTAASPAEHDSDDDNEESNSDKMIESKKELGTKKVLSGKVKAIELDMVVGVIKRNWRPYCGVLSKSAKSQGHFVRKLGTIGDKETENEVLLLERDVPHLPFSAAVLKDLPAMPWSITDEDVKSRLDLRLLAVCSIDPPGCTDIDDALHWRLLPNGNYEVGVHIADVTHFIRPGTALDAEAANRGTTVYLTDKRIDMVPALLSSDLCSLRSNVDRLAFSSIWEMTPQAEIVSTKFKKSIICSRTSFTYAEAQMRIDDPTQTDEITLSLRHLNKLAKILKQKRVEQGALTLASPEVRFHIDSETHDPVDLQTKELKETNSLVEEFMLLANISVAKKIFQNFPEFAVLRRHPSPPAANYDVLVKAASSKGVQLEVDSAKSLAVSLNAANIPDEPYFNTLLRIMATRCMMQAVYFCSGMLPEEEFQHYGLATPIYTHFTSPIRRYSDILVHRLLAVAIGALDSYPDLLSKDKTQKLCNHLNFRHKMAQYASRDSIDLHCQLFFQGKAIEEEEAFVLFVRKNALQILIPKYGLEGTVFMNKQDVSGFTYNEQEPSLTDGDVTYRSFDRVAVKINVDKSSTENKFLSFSLVSKKGSSAEDMKEPVSKKTKFD</sequence>
<organism evidence="9 10">
    <name type="scientific">Pocillopora damicornis</name>
    <name type="common">Cauliflower coral</name>
    <name type="synonym">Millepora damicornis</name>
    <dbReference type="NCBI Taxonomy" id="46731"/>
    <lineage>
        <taxon>Eukaryota</taxon>
        <taxon>Metazoa</taxon>
        <taxon>Cnidaria</taxon>
        <taxon>Anthozoa</taxon>
        <taxon>Hexacorallia</taxon>
        <taxon>Scleractinia</taxon>
        <taxon>Astrocoeniina</taxon>
        <taxon>Pocilloporidae</taxon>
        <taxon>Pocillopora</taxon>
    </lineage>
</organism>
<dbReference type="GO" id="GO:0000177">
    <property type="term" value="C:cytoplasmic exosome (RNase complex)"/>
    <property type="evidence" value="ECO:0007669"/>
    <property type="project" value="TreeGrafter"/>
</dbReference>
<dbReference type="Pfam" id="PF17216">
    <property type="entry name" value="Rrp44_CSD1"/>
    <property type="match status" value="1"/>
</dbReference>
<proteinExistence type="inferred from homology"/>
<dbReference type="STRING" id="46731.A0A3M6UPU3"/>
<evidence type="ECO:0000256" key="1">
    <source>
        <dbReference type="ARBA" id="ARBA00004123"/>
    </source>
</evidence>
<dbReference type="Gene3D" id="2.40.50.690">
    <property type="match status" value="1"/>
</dbReference>
<feature type="region of interest" description="Disordered" evidence="6">
    <location>
        <begin position="1446"/>
        <end position="1465"/>
    </location>
</feature>
<keyword evidence="3" id="KW-0698">rRNA processing</keyword>
<keyword evidence="4" id="KW-0271">Exosome</keyword>
<feature type="region of interest" description="Disordered" evidence="6">
    <location>
        <begin position="860"/>
        <end position="885"/>
    </location>
</feature>
<dbReference type="SUPFAM" id="SSF50249">
    <property type="entry name" value="Nucleic acid-binding proteins"/>
    <property type="match status" value="4"/>
</dbReference>
<dbReference type="GO" id="GO:0006364">
    <property type="term" value="P:rRNA processing"/>
    <property type="evidence" value="ECO:0007669"/>
    <property type="project" value="UniProtKB-KW"/>
</dbReference>
<accession>A0A3M6UPU3</accession>
<dbReference type="GO" id="GO:0003723">
    <property type="term" value="F:RNA binding"/>
    <property type="evidence" value="ECO:0007669"/>
    <property type="project" value="InterPro"/>
</dbReference>
<dbReference type="SMART" id="SM00670">
    <property type="entry name" value="PINc"/>
    <property type="match status" value="1"/>
</dbReference>
<dbReference type="InterPro" id="IPR033771">
    <property type="entry name" value="Rrp44_CSD1"/>
</dbReference>
<dbReference type="InterPro" id="IPR029060">
    <property type="entry name" value="PIN-like_dom_sf"/>
</dbReference>
<dbReference type="InterPro" id="IPR022966">
    <property type="entry name" value="RNase_II/R_CS"/>
</dbReference>
<dbReference type="InterPro" id="IPR002716">
    <property type="entry name" value="PIN_dom"/>
</dbReference>
<keyword evidence="5" id="KW-0539">Nucleus</keyword>
<dbReference type="Pfam" id="PF00773">
    <property type="entry name" value="RNB"/>
    <property type="match status" value="1"/>
</dbReference>
<dbReference type="GO" id="GO:0071031">
    <property type="term" value="P:nuclear mRNA surveillance of mRNA 3'-end processing"/>
    <property type="evidence" value="ECO:0007669"/>
    <property type="project" value="TreeGrafter"/>
</dbReference>
<dbReference type="Pfam" id="PF13638">
    <property type="entry name" value="PIN_4"/>
    <property type="match status" value="1"/>
</dbReference>
<feature type="domain" description="PIN" evidence="7">
    <location>
        <begin position="610"/>
        <end position="732"/>
    </location>
</feature>
<keyword evidence="10" id="KW-1185">Reference proteome</keyword>
<dbReference type="PANTHER" id="PTHR23355">
    <property type="entry name" value="RIBONUCLEASE"/>
    <property type="match status" value="1"/>
</dbReference>
<evidence type="ECO:0000313" key="9">
    <source>
        <dbReference type="EMBL" id="RMX55631.1"/>
    </source>
</evidence>
<comment type="subcellular location">
    <subcellularLocation>
        <location evidence="1">Nucleus</location>
    </subcellularLocation>
</comment>